<comment type="similarity">
    <text evidence="2">Belongs to the polysaccharide synthase family.</text>
</comment>
<feature type="transmembrane region" description="Helical" evidence="7">
    <location>
        <begin position="316"/>
        <end position="340"/>
    </location>
</feature>
<feature type="transmembrane region" description="Helical" evidence="7">
    <location>
        <begin position="418"/>
        <end position="437"/>
    </location>
</feature>
<feature type="transmembrane region" description="Helical" evidence="7">
    <location>
        <begin position="170"/>
        <end position="192"/>
    </location>
</feature>
<dbReference type="InterPro" id="IPR050833">
    <property type="entry name" value="Poly_Biosynth_Transport"/>
</dbReference>
<keyword evidence="4 7" id="KW-0812">Transmembrane</keyword>
<name>A0ABN1D4A8_9BURK</name>
<feature type="transmembrane region" description="Helical" evidence="7">
    <location>
        <begin position="146"/>
        <end position="164"/>
    </location>
</feature>
<comment type="subcellular location">
    <subcellularLocation>
        <location evidence="1">Cell membrane</location>
        <topology evidence="1">Multi-pass membrane protein</topology>
    </subcellularLocation>
</comment>
<feature type="transmembrane region" description="Helical" evidence="7">
    <location>
        <begin position="361"/>
        <end position="387"/>
    </location>
</feature>
<sequence length="497" mass="54478">MPSVRGRLVKASMWMSMSRAIVNALTMLSTVVLAWFLVPADFGLVALGTTMLAIVTGATELSLTQALIRHENPRDSHFNAAWTLNTIRGLIIFLLFALAAYPAAKFYGDTRLTGIMLALGFSVFLSGLINPRLITFQRQLIFKQEFFLSVSQKFVGLLASVVVAATWHSYWALVVGIVATQLTNVVVSYAIFPYSPKITFQHFKDFFSFSAWLSASQIANTLNWRFDILLIGKILGATPLGYYSMGNNLAILPTRETTAPLKQTIYPSFANIRHDPNRLAAAYQRAQALVTAIALPVGVGFAVVAEKLVVLVLGEIWLPVVFIIQALAAVFAVQTIGSLVQPLGMAQGETKMLFKRDMQMFVVRVPIILLSAMQFGLNGVICCRILTGLLSTYINLILVKRFIGVTVFQQLYANTRALVSAALMATGVIAISSYFPIATGKLETFAQLAAQIVIGAVLYCGVNFTLWYLMNKPQGPETEIIAILSQISSKLRNRVLS</sequence>
<feature type="transmembrane region" description="Helical" evidence="7">
    <location>
        <begin position="113"/>
        <end position="134"/>
    </location>
</feature>
<feature type="transmembrane region" description="Helical" evidence="7">
    <location>
        <begin position="449"/>
        <end position="469"/>
    </location>
</feature>
<dbReference type="Pfam" id="PF13440">
    <property type="entry name" value="Polysacc_synt_3"/>
    <property type="match status" value="1"/>
</dbReference>
<dbReference type="PANTHER" id="PTHR30250:SF10">
    <property type="entry name" value="LIPOPOLYSACCHARIDE BIOSYNTHESIS PROTEIN WZXC"/>
    <property type="match status" value="1"/>
</dbReference>
<protein>
    <submittedName>
        <fullName evidence="8">Lipopolysaccharide biosynthesis protein</fullName>
    </submittedName>
</protein>
<evidence type="ECO:0000313" key="9">
    <source>
        <dbReference type="Proteomes" id="UP001501706"/>
    </source>
</evidence>
<feature type="transmembrane region" description="Helical" evidence="7">
    <location>
        <begin position="20"/>
        <end position="38"/>
    </location>
</feature>
<evidence type="ECO:0000256" key="3">
    <source>
        <dbReference type="ARBA" id="ARBA00022475"/>
    </source>
</evidence>
<evidence type="ECO:0000256" key="6">
    <source>
        <dbReference type="ARBA" id="ARBA00023136"/>
    </source>
</evidence>
<accession>A0ABN1D4A8</accession>
<reference evidence="8 9" key="1">
    <citation type="journal article" date="2019" name="Int. J. Syst. Evol. Microbiol.">
        <title>The Global Catalogue of Microorganisms (GCM) 10K type strain sequencing project: providing services to taxonomists for standard genome sequencing and annotation.</title>
        <authorList>
            <consortium name="The Broad Institute Genomics Platform"/>
            <consortium name="The Broad Institute Genome Sequencing Center for Infectious Disease"/>
            <person name="Wu L."/>
            <person name="Ma J."/>
        </authorList>
    </citation>
    <scope>NUCLEOTIDE SEQUENCE [LARGE SCALE GENOMIC DNA]</scope>
    <source>
        <strain evidence="8 9">JCM 14330</strain>
    </source>
</reference>
<evidence type="ECO:0000313" key="8">
    <source>
        <dbReference type="EMBL" id="GAA0533928.1"/>
    </source>
</evidence>
<feature type="transmembrane region" description="Helical" evidence="7">
    <location>
        <begin position="44"/>
        <end position="68"/>
    </location>
</feature>
<dbReference type="EMBL" id="BAAAEN010000047">
    <property type="protein sequence ID" value="GAA0533928.1"/>
    <property type="molecule type" value="Genomic_DNA"/>
</dbReference>
<organism evidence="8 9">
    <name type="scientific">Pigmentiphaga daeguensis</name>
    <dbReference type="NCBI Taxonomy" id="414049"/>
    <lineage>
        <taxon>Bacteria</taxon>
        <taxon>Pseudomonadati</taxon>
        <taxon>Pseudomonadota</taxon>
        <taxon>Betaproteobacteria</taxon>
        <taxon>Burkholderiales</taxon>
        <taxon>Alcaligenaceae</taxon>
        <taxon>Pigmentiphaga</taxon>
    </lineage>
</organism>
<evidence type="ECO:0000256" key="7">
    <source>
        <dbReference type="SAM" id="Phobius"/>
    </source>
</evidence>
<keyword evidence="9" id="KW-1185">Reference proteome</keyword>
<evidence type="ECO:0000256" key="5">
    <source>
        <dbReference type="ARBA" id="ARBA00022989"/>
    </source>
</evidence>
<gene>
    <name evidence="8" type="ORF">GCM10009097_58890</name>
</gene>
<evidence type="ECO:0000256" key="4">
    <source>
        <dbReference type="ARBA" id="ARBA00022692"/>
    </source>
</evidence>
<evidence type="ECO:0000256" key="2">
    <source>
        <dbReference type="ARBA" id="ARBA00007430"/>
    </source>
</evidence>
<dbReference type="PANTHER" id="PTHR30250">
    <property type="entry name" value="PST FAMILY PREDICTED COLANIC ACID TRANSPORTER"/>
    <property type="match status" value="1"/>
</dbReference>
<comment type="caution">
    <text evidence="8">The sequence shown here is derived from an EMBL/GenBank/DDBJ whole genome shotgun (WGS) entry which is preliminary data.</text>
</comment>
<dbReference type="Proteomes" id="UP001501706">
    <property type="component" value="Unassembled WGS sequence"/>
</dbReference>
<evidence type="ECO:0000256" key="1">
    <source>
        <dbReference type="ARBA" id="ARBA00004651"/>
    </source>
</evidence>
<keyword evidence="5 7" id="KW-1133">Transmembrane helix</keyword>
<keyword evidence="6 7" id="KW-0472">Membrane</keyword>
<feature type="transmembrane region" description="Helical" evidence="7">
    <location>
        <begin position="286"/>
        <end position="304"/>
    </location>
</feature>
<feature type="transmembrane region" description="Helical" evidence="7">
    <location>
        <begin position="80"/>
        <end position="101"/>
    </location>
</feature>
<dbReference type="CDD" id="cd13127">
    <property type="entry name" value="MATE_tuaB_like"/>
    <property type="match status" value="1"/>
</dbReference>
<proteinExistence type="inferred from homology"/>
<keyword evidence="3" id="KW-1003">Cell membrane</keyword>